<keyword evidence="2" id="KW-1185">Reference proteome</keyword>
<gene>
    <name evidence="1" type="ORF">DAERI_140031</name>
</gene>
<dbReference type="AlphaFoldDB" id="A0A2I9D9U0"/>
<dbReference type="EMBL" id="BFAG01000014">
    <property type="protein sequence ID" value="GBF07370.1"/>
    <property type="molecule type" value="Genomic_DNA"/>
</dbReference>
<evidence type="ECO:0000313" key="1">
    <source>
        <dbReference type="EMBL" id="GBF07370.1"/>
    </source>
</evidence>
<dbReference type="Proteomes" id="UP000236569">
    <property type="component" value="Unassembled WGS sequence"/>
</dbReference>
<dbReference type="RefSeq" id="WP_103130691.1">
    <property type="nucleotide sequence ID" value="NZ_BFAG01000014.1"/>
</dbReference>
<comment type="caution">
    <text evidence="1">The sequence shown here is derived from an EMBL/GenBank/DDBJ whole genome shotgun (WGS) entry which is preliminary data.</text>
</comment>
<organism evidence="1 2">
    <name type="scientific">Deinococcus aerius</name>
    <dbReference type="NCBI Taxonomy" id="200253"/>
    <lineage>
        <taxon>Bacteria</taxon>
        <taxon>Thermotogati</taxon>
        <taxon>Deinococcota</taxon>
        <taxon>Deinococci</taxon>
        <taxon>Deinococcales</taxon>
        <taxon>Deinococcaceae</taxon>
        <taxon>Deinococcus</taxon>
    </lineage>
</organism>
<sequence length="78" mass="8587">MEQLSTRIITGTQTPVRNELVLIHGSVTDEDWEALRRAAAGDGEVLLDTEYGPWRFRINPGASPDAFHLVSVGLPGER</sequence>
<name>A0A2I9D9U0_9DEIO</name>
<protein>
    <submittedName>
        <fullName evidence="1">Uncharacterized protein</fullName>
    </submittedName>
</protein>
<evidence type="ECO:0000313" key="2">
    <source>
        <dbReference type="Proteomes" id="UP000236569"/>
    </source>
</evidence>
<proteinExistence type="predicted"/>
<accession>A0A2I9D9U0</accession>
<dbReference type="OrthoDB" id="71244at2"/>
<reference evidence="2" key="1">
    <citation type="submission" date="2018-01" db="EMBL/GenBank/DDBJ databases">
        <title>Draft Genome Sequence of the Radioresistant Bacterium Deinococcus aerius TR0125, Isolated from the Higher Atmosphere above Japan.</title>
        <authorList>
            <person name="Satoh K."/>
            <person name="Arai H."/>
            <person name="Sanzen T."/>
            <person name="Kawaguchi Y."/>
            <person name="Hayashi H."/>
            <person name="Yokobori S."/>
            <person name="Yamagishi A."/>
            <person name="Oono Y."/>
            <person name="Narumi I."/>
        </authorList>
    </citation>
    <scope>NUCLEOTIDE SEQUENCE [LARGE SCALE GENOMIC DNA]</scope>
    <source>
        <strain evidence="2">TR0125</strain>
    </source>
</reference>